<dbReference type="AlphaFoldDB" id="A0AAV2SKX1"/>
<reference evidence="1 2" key="1">
    <citation type="submission" date="2024-05" db="EMBL/GenBank/DDBJ databases">
        <authorList>
            <person name="Wallberg A."/>
        </authorList>
    </citation>
    <scope>NUCLEOTIDE SEQUENCE [LARGE SCALE GENOMIC DNA]</scope>
</reference>
<evidence type="ECO:0008006" key="3">
    <source>
        <dbReference type="Google" id="ProtNLM"/>
    </source>
</evidence>
<accession>A0AAV2SKX1</accession>
<dbReference type="PANTHER" id="PTHR32046">
    <property type="entry name" value="G DOMAIN-CONTAINING PROTEIN"/>
    <property type="match status" value="1"/>
</dbReference>
<dbReference type="Gene3D" id="3.40.50.300">
    <property type="entry name" value="P-loop containing nucleotide triphosphate hydrolases"/>
    <property type="match status" value="1"/>
</dbReference>
<feature type="non-terminal residue" evidence="1">
    <location>
        <position position="285"/>
    </location>
</feature>
<organism evidence="1 2">
    <name type="scientific">Meganyctiphanes norvegica</name>
    <name type="common">Northern krill</name>
    <name type="synonym">Thysanopoda norvegica</name>
    <dbReference type="NCBI Taxonomy" id="48144"/>
    <lineage>
        <taxon>Eukaryota</taxon>
        <taxon>Metazoa</taxon>
        <taxon>Ecdysozoa</taxon>
        <taxon>Arthropoda</taxon>
        <taxon>Crustacea</taxon>
        <taxon>Multicrustacea</taxon>
        <taxon>Malacostraca</taxon>
        <taxon>Eumalacostraca</taxon>
        <taxon>Eucarida</taxon>
        <taxon>Euphausiacea</taxon>
        <taxon>Euphausiidae</taxon>
        <taxon>Meganyctiphanes</taxon>
    </lineage>
</organism>
<dbReference type="SUPFAM" id="SSF52540">
    <property type="entry name" value="P-loop containing nucleoside triphosphate hydrolases"/>
    <property type="match status" value="1"/>
</dbReference>
<evidence type="ECO:0000313" key="1">
    <source>
        <dbReference type="EMBL" id="CAL4193776.1"/>
    </source>
</evidence>
<dbReference type="Proteomes" id="UP001497623">
    <property type="component" value="Unassembled WGS sequence"/>
</dbReference>
<gene>
    <name evidence="1" type="ORF">MNOR_LOCUS36880</name>
</gene>
<dbReference type="PANTHER" id="PTHR32046:SF11">
    <property type="entry name" value="IMMUNE-ASSOCIATED NUCLEOTIDE-BINDING PROTEIN 10-LIKE"/>
    <property type="match status" value="1"/>
</dbReference>
<protein>
    <recommendedName>
        <fullName evidence="3">G domain-containing protein</fullName>
    </recommendedName>
</protein>
<comment type="caution">
    <text evidence="1">The sequence shown here is derived from an EMBL/GenBank/DDBJ whole genome shotgun (WGS) entry which is preliminary data.</text>
</comment>
<sequence length="285" mass="32578">MADNENFFDLKSLKDAITISSERSRLKLKNRLSIYEIIAEKETICQESQAQNYVLWPFDNEEMETVNLILIGETGKGKTTIINGILNFIMKITYKNVFRLSVPVDNLSADKRNVDSQTEVITLYTIPYVEGMPYKNNFVLIDTPGLLDTHGPKCQKQNLDRINLFLNDNFQLEKCFIGIVVEANLPNSFNANKLIHEIEKIVGELLNVEIILIATFADFTKPKCFNTLEKLNMDVCGKFTFNNRIIFSSINDDEDFKEDWESWENSMTALLDCITQRLMIGGSSG</sequence>
<keyword evidence="2" id="KW-1185">Reference proteome</keyword>
<dbReference type="EMBL" id="CAXKWB010070167">
    <property type="protein sequence ID" value="CAL4193776.1"/>
    <property type="molecule type" value="Genomic_DNA"/>
</dbReference>
<proteinExistence type="predicted"/>
<dbReference type="CDD" id="cd00882">
    <property type="entry name" value="Ras_like_GTPase"/>
    <property type="match status" value="1"/>
</dbReference>
<name>A0AAV2SKX1_MEGNR</name>
<dbReference type="InterPro" id="IPR027417">
    <property type="entry name" value="P-loop_NTPase"/>
</dbReference>
<evidence type="ECO:0000313" key="2">
    <source>
        <dbReference type="Proteomes" id="UP001497623"/>
    </source>
</evidence>